<dbReference type="EMBL" id="FOHQ01000006">
    <property type="protein sequence ID" value="SET02392.1"/>
    <property type="molecule type" value="Genomic_DNA"/>
</dbReference>
<evidence type="ECO:0000313" key="1">
    <source>
        <dbReference type="EMBL" id="SET02392.1"/>
    </source>
</evidence>
<keyword evidence="2" id="KW-1185">Reference proteome</keyword>
<organism evidence="1 2">
    <name type="scientific">Methanococcoides vulcani</name>
    <dbReference type="NCBI Taxonomy" id="1353158"/>
    <lineage>
        <taxon>Archaea</taxon>
        <taxon>Methanobacteriati</taxon>
        <taxon>Methanobacteriota</taxon>
        <taxon>Stenosarchaea group</taxon>
        <taxon>Methanomicrobia</taxon>
        <taxon>Methanosarcinales</taxon>
        <taxon>Methanosarcinaceae</taxon>
        <taxon>Methanococcoides</taxon>
    </lineage>
</organism>
<reference evidence="2" key="1">
    <citation type="submission" date="2016-10" db="EMBL/GenBank/DDBJ databases">
        <authorList>
            <person name="Varghese N."/>
            <person name="Submissions S."/>
        </authorList>
    </citation>
    <scope>NUCLEOTIDE SEQUENCE [LARGE SCALE GENOMIC DNA]</scope>
    <source>
        <strain evidence="2">SLH 33</strain>
    </source>
</reference>
<dbReference type="AlphaFoldDB" id="A0A1I0B696"/>
<name>A0A1I0B696_9EURY</name>
<protein>
    <submittedName>
        <fullName evidence="1">Uncharacterized protein</fullName>
    </submittedName>
</protein>
<accession>A0A1I0B696</accession>
<proteinExistence type="predicted"/>
<sequence>MRLFKYSFRILDYDFTEFAKKERNKTQRAMIDAVKNVNI</sequence>
<evidence type="ECO:0000313" key="2">
    <source>
        <dbReference type="Proteomes" id="UP000243338"/>
    </source>
</evidence>
<dbReference type="Proteomes" id="UP000243338">
    <property type="component" value="Unassembled WGS sequence"/>
</dbReference>
<dbReference type="STRING" id="1353158.SAMN04488587_2004"/>
<gene>
    <name evidence="1" type="ORF">SAMN04488587_2004</name>
</gene>